<comment type="cofactor">
    <cofactor evidence="1">
        <name>Mg(2+)</name>
        <dbReference type="ChEBI" id="CHEBI:18420"/>
    </cofactor>
</comment>
<evidence type="ECO:0000256" key="5">
    <source>
        <dbReference type="ARBA" id="ARBA00023239"/>
    </source>
</evidence>
<evidence type="ECO:0000256" key="1">
    <source>
        <dbReference type="ARBA" id="ARBA00001946"/>
    </source>
</evidence>
<dbReference type="GO" id="GO:0009507">
    <property type="term" value="C:chloroplast"/>
    <property type="evidence" value="ECO:0007669"/>
    <property type="project" value="TreeGrafter"/>
</dbReference>
<dbReference type="GO" id="GO:0009686">
    <property type="term" value="P:gibberellin biosynthetic process"/>
    <property type="evidence" value="ECO:0007669"/>
    <property type="project" value="TreeGrafter"/>
</dbReference>
<feature type="compositionally biased region" description="Polar residues" evidence="6">
    <location>
        <begin position="1386"/>
        <end position="1395"/>
    </location>
</feature>
<feature type="compositionally biased region" description="Acidic residues" evidence="6">
    <location>
        <begin position="900"/>
        <end position="909"/>
    </location>
</feature>
<feature type="compositionally biased region" description="Basic and acidic residues" evidence="6">
    <location>
        <begin position="472"/>
        <end position="481"/>
    </location>
</feature>
<dbReference type="Gene3D" id="1.50.10.160">
    <property type="match status" value="1"/>
</dbReference>
<dbReference type="Pfam" id="PF01397">
    <property type="entry name" value="Terpene_synth"/>
    <property type="match status" value="1"/>
</dbReference>
<dbReference type="PANTHER" id="PTHR31739">
    <property type="entry name" value="ENT-COPALYL DIPHOSPHATE SYNTHASE, CHLOROPLASTIC"/>
    <property type="match status" value="1"/>
</dbReference>
<evidence type="ECO:0000256" key="6">
    <source>
        <dbReference type="SAM" id="MobiDB-lite"/>
    </source>
</evidence>
<dbReference type="InterPro" id="IPR008930">
    <property type="entry name" value="Terpenoid_cyclase/PrenylTrfase"/>
</dbReference>
<dbReference type="InterPro" id="IPR001906">
    <property type="entry name" value="Terpene_synth_N"/>
</dbReference>
<feature type="domain" description="Terpene synthase N-terminal" evidence="7">
    <location>
        <begin position="2016"/>
        <end position="2099"/>
    </location>
</feature>
<comment type="caution">
    <text evidence="12">The sequence shown here is derived from an EMBL/GenBank/DDBJ whole genome shotgun (WGS) entry which is preliminary data.</text>
</comment>
<keyword evidence="5" id="KW-0456">Lyase</keyword>
<protein>
    <submittedName>
        <fullName evidence="12">Ent-kaur-16-ene synthase, chloroplastic-like</fullName>
    </submittedName>
</protein>
<feature type="domain" description="Retroviral polymerase SH3-like" evidence="11">
    <location>
        <begin position="354"/>
        <end position="409"/>
    </location>
</feature>
<evidence type="ECO:0000259" key="9">
    <source>
        <dbReference type="Pfam" id="PF13976"/>
    </source>
</evidence>
<feature type="domain" description="Retrovirus-related Pol polyprotein from transposon TNT 1-94-like beta-barrel" evidence="10">
    <location>
        <begin position="154"/>
        <end position="226"/>
    </location>
</feature>
<dbReference type="InterPro" id="IPR025724">
    <property type="entry name" value="GAG-pre-integrase_dom"/>
</dbReference>
<keyword evidence="4" id="KW-0460">Magnesium</keyword>
<organism evidence="12">
    <name type="scientific">Tanacetum cinerariifolium</name>
    <name type="common">Dalmatian daisy</name>
    <name type="synonym">Chrysanthemum cinerariifolium</name>
    <dbReference type="NCBI Taxonomy" id="118510"/>
    <lineage>
        <taxon>Eukaryota</taxon>
        <taxon>Viridiplantae</taxon>
        <taxon>Streptophyta</taxon>
        <taxon>Embryophyta</taxon>
        <taxon>Tracheophyta</taxon>
        <taxon>Spermatophyta</taxon>
        <taxon>Magnoliopsida</taxon>
        <taxon>eudicotyledons</taxon>
        <taxon>Gunneridae</taxon>
        <taxon>Pentapetalae</taxon>
        <taxon>asterids</taxon>
        <taxon>campanulids</taxon>
        <taxon>Asterales</taxon>
        <taxon>Asteraceae</taxon>
        <taxon>Asteroideae</taxon>
        <taxon>Anthemideae</taxon>
        <taxon>Anthemidinae</taxon>
        <taxon>Tanacetum</taxon>
    </lineage>
</organism>
<evidence type="ECO:0000259" key="10">
    <source>
        <dbReference type="Pfam" id="PF22936"/>
    </source>
</evidence>
<dbReference type="PANTHER" id="PTHR31739:SF3">
    <property type="entry name" value="ENT-KAUR-16-ENE SYNTHASE, CHLOROPLASTIC"/>
    <property type="match status" value="1"/>
</dbReference>
<dbReference type="FunFam" id="1.50.10.160:FF:000002">
    <property type="entry name" value="cis-abienol synthase, chloroplastic"/>
    <property type="match status" value="1"/>
</dbReference>
<evidence type="ECO:0000256" key="4">
    <source>
        <dbReference type="ARBA" id="ARBA00022842"/>
    </source>
</evidence>
<dbReference type="InterPro" id="IPR013103">
    <property type="entry name" value="RVT_2"/>
</dbReference>
<dbReference type="Pfam" id="PF25597">
    <property type="entry name" value="SH3_retrovirus"/>
    <property type="match status" value="1"/>
</dbReference>
<evidence type="ECO:0000313" key="12">
    <source>
        <dbReference type="EMBL" id="GEU42804.1"/>
    </source>
</evidence>
<feature type="domain" description="GAG-pre-integrase" evidence="9">
    <location>
        <begin position="262"/>
        <end position="313"/>
    </location>
</feature>
<dbReference type="Pfam" id="PF07727">
    <property type="entry name" value="RVT_2"/>
    <property type="match status" value="1"/>
</dbReference>
<proteinExistence type="inferred from homology"/>
<dbReference type="SUPFAM" id="SSF48239">
    <property type="entry name" value="Terpenoid cyclases/Protein prenyltransferases"/>
    <property type="match status" value="2"/>
</dbReference>
<dbReference type="InterPro" id="IPR050148">
    <property type="entry name" value="Terpene_synthase-like"/>
</dbReference>
<evidence type="ECO:0000259" key="8">
    <source>
        <dbReference type="Pfam" id="PF07727"/>
    </source>
</evidence>
<evidence type="ECO:0000259" key="7">
    <source>
        <dbReference type="Pfam" id="PF01397"/>
    </source>
</evidence>
<feature type="compositionally biased region" description="Basic residues" evidence="6">
    <location>
        <begin position="801"/>
        <end position="810"/>
    </location>
</feature>
<dbReference type="GO" id="GO:0000287">
    <property type="term" value="F:magnesium ion binding"/>
    <property type="evidence" value="ECO:0007669"/>
    <property type="project" value="TreeGrafter"/>
</dbReference>
<accession>A0A6L2K4K8</accession>
<feature type="compositionally biased region" description="Basic and acidic residues" evidence="6">
    <location>
        <begin position="910"/>
        <end position="919"/>
    </location>
</feature>
<dbReference type="GO" id="GO:0010333">
    <property type="term" value="F:terpene synthase activity"/>
    <property type="evidence" value="ECO:0007669"/>
    <property type="project" value="InterPro"/>
</dbReference>
<evidence type="ECO:0000256" key="2">
    <source>
        <dbReference type="ARBA" id="ARBA00006333"/>
    </source>
</evidence>
<reference evidence="12" key="1">
    <citation type="journal article" date="2019" name="Sci. Rep.">
        <title>Draft genome of Tanacetum cinerariifolium, the natural source of mosquito coil.</title>
        <authorList>
            <person name="Yamashiro T."/>
            <person name="Shiraishi A."/>
            <person name="Satake H."/>
            <person name="Nakayama K."/>
        </authorList>
    </citation>
    <scope>NUCLEOTIDE SEQUENCE</scope>
</reference>
<dbReference type="InterPro" id="IPR054722">
    <property type="entry name" value="PolX-like_BBD"/>
</dbReference>
<evidence type="ECO:0000256" key="3">
    <source>
        <dbReference type="ARBA" id="ARBA00022723"/>
    </source>
</evidence>
<feature type="non-terminal residue" evidence="12">
    <location>
        <position position="2099"/>
    </location>
</feature>
<dbReference type="InterPro" id="IPR057670">
    <property type="entry name" value="SH3_retrovirus"/>
</dbReference>
<feature type="compositionally biased region" description="Low complexity" evidence="6">
    <location>
        <begin position="1406"/>
        <end position="1419"/>
    </location>
</feature>
<dbReference type="Pfam" id="PF13976">
    <property type="entry name" value="gag_pre-integrs"/>
    <property type="match status" value="1"/>
</dbReference>
<feature type="domain" description="Reverse transcriptase Ty1/copia-type" evidence="8">
    <location>
        <begin position="557"/>
        <end position="622"/>
    </location>
</feature>
<feature type="region of interest" description="Disordered" evidence="6">
    <location>
        <begin position="467"/>
        <end position="493"/>
    </location>
</feature>
<feature type="region of interest" description="Disordered" evidence="6">
    <location>
        <begin position="793"/>
        <end position="819"/>
    </location>
</feature>
<comment type="similarity">
    <text evidence="2">Belongs to the terpene synthase family.</text>
</comment>
<feature type="region of interest" description="Disordered" evidence="6">
    <location>
        <begin position="896"/>
        <end position="922"/>
    </location>
</feature>
<evidence type="ECO:0000259" key="11">
    <source>
        <dbReference type="Pfam" id="PF25597"/>
    </source>
</evidence>
<sequence>MKFGIKSVNVARQKFSKAAVTVNTARPINTSYPKRTLKAAKPRSCFTNSAHSIVKRPINNRITSKNRKINQKVNTLRAKHVNTSRPKVNTTRPKAVLNAVQENQVNAVKASACWVWRPKHKVLDHVSRNNGASISFKRFDYGNPQQDLKDKGVTDSRCSRHMTGNKSYLTDYEEIDGGFFAFGGNSKGGKITRKGKIRTGKLDFEDVYFVKELKFNLFSVSQMCDKKNSVLFTNTACVVMSPDFKLTDESHILLKVPRKDNMYSVDVKNVVLQGGLTCLFAKATSDESTLWHKRLRHVNFKAINKLVKGNLAEAVNTSYYVKNRVLIIKPHNKTPYKLFLGRKPALSFMRPFECPVTILNTIDHLGKFDEKDDEGFFEGYSTNSKAFRVFNNRTHIVEENLHVKFNENTLNIAISGPNWLFDIDALTKSMNYKPIVTGNQSNGSANKARVETVSDKDYILLPLWTGDGFKPSGEEEKKDAEDPINEDNEVPKDNDIDENIVYGCADDPNIHDLKKLTDLMMLRIYRNKKDKGRIMVRNKARLIAQGYTQEEGIDYDEMDVKSAFLHGKIEKEVYVYQPSRFEDPEFLDIVYKVEKALYGLHQAPKAWYETLSTYLLANRYQRGLQVTQKEDGIFISQDKYVDEILKKFSFSTVKTASTPMETSKTLMKDENAENVDVHIYRSMIGSFMYLTSSRPDIMFDTVVANSTTEAEYIAASNCCGQVKHVNEEAQLHAKVDGKRVVISQASIRGDLRFGDEGGGVTPLFPTMLVQAQQEMDEGTKIPTDTQQTPTIILPATSQPQRKQKPRKTRRKETELPQTSVPTDVVADEAVYEEMYDSVERAATTATGLDATQDRTTKTAQAKEIANLKNRVKRLERKNKSRSHGLKRLYKVGLSARVESSDDEESLGEEESSKQERIEDIDADDNITLVNDQDMFDTNRDLQVSTAAPVTTAVTADELTLAQALVEIKTSKPKAKSIVIKDPSETTTTIPTISSKAKVKADYELAQRLQAKEQEQLTYAEKARLFMQFLDKRRRFFAAKRAEEKRNKPPIKAQQRSIMCTYLKNMDGWKPKNLKNKTFVEIQVLFNKAMRRVNTFVDMDTEVHRVEEENDFTELKRCLKIVPNDGDDVTIKATPLYLKSPTIVDYKIYKEGRKSYFQIIRVDGNSQMYLTFSKMLKNFNREDLEVLWSIVKAIFEKIKPVNYMYSLLFQYLKTIFEHYVEDTVWMNQQGLAKVMNWKLFDSYGVYCVTIQNTMYFLLVEKMYPLTKNTLHQTWNDVRLQVDYEVDFDLESMPDDEIEPVYAFQADSDDDDENQSKHKEELSKIDEVVVDNMIDVLVDMDHSKDTTDNASADKPAMSDPFCHLHVDISSLSTKVEILTSLKAVTEGENMSTQPKSNQVKENEPPAKAQGEQSSAQGEQSSKQAHLTSTALIVHSTSEEPPTKKLTYVLEDLPIPSSTPLNTFRPPVIRPPVIIDNIPFEQYTSNLFSLGSFDYSLIPLSKVVDKGNGTKPNSYGEGQMTSEDAKAQIEEIKRDTIIVSASKMILFPSPRSATGQVSVVATQAGKLGIPSLYELTTFELPSVDKKKSLKRKRRTEVIKELFVKENIMVDGMYMNLDPSVGVVGSHGLMIAEPEAGIFVYNESFDLDSLGAKYQREMKVLDECKASVSNLRCIQVKDIVKEVKDYLNTYSSVGMDISNGHFVPMSPLSTSINPLAKPQKQWSPEDRRLSNQDKRLKSIIISFLLNDVMKSVIKCTTAKSMWTNLILAHERPFNIQEIPRLQPEDSNLMLLKHLRVKRISFETALFLVHSVGREQHRRSLLGWPRTIAARVTPRFILSTHSYTNPYQVSFDMTKERIRKLFTNVELSVSSYDTAWVAMVPSPNSPTSPYFPKCLNWLMNNQLHDGSWGLPNSDHPLLKDTLSSTLACIVALKRWNVGEDQINKGLYFIESNISSATDKSQPSPFAFDIIFPSMIEYAKELNIKLPLEQTDLSSMLHERESHLKREAYLAYISEGLGNLYDWNMVMKYQMKNGSILNSPSATAAALLRYQNTGCLHYLTSLLDKFGNAVPTVYPLDVYSRLSIVDTLERLGIARHFRVEIQNVL</sequence>
<dbReference type="Pfam" id="PF22936">
    <property type="entry name" value="Pol_BBD"/>
    <property type="match status" value="1"/>
</dbReference>
<dbReference type="SFLD" id="SFLDG01014">
    <property type="entry name" value="Terpene_Cyclase_Like_1_N-term"/>
    <property type="match status" value="1"/>
</dbReference>
<keyword evidence="3" id="KW-0479">Metal-binding</keyword>
<feature type="region of interest" description="Disordered" evidence="6">
    <location>
        <begin position="1384"/>
        <end position="1424"/>
    </location>
</feature>
<gene>
    <name evidence="12" type="ORF">Tci_014782</name>
</gene>
<dbReference type="EMBL" id="BKCJ010001618">
    <property type="protein sequence ID" value="GEU42804.1"/>
    <property type="molecule type" value="Genomic_DNA"/>
</dbReference>
<name>A0A6L2K4K8_TANCI</name>